<feature type="region of interest" description="Disordered" evidence="1">
    <location>
        <begin position="259"/>
        <end position="278"/>
    </location>
</feature>
<feature type="region of interest" description="Disordered" evidence="1">
    <location>
        <begin position="157"/>
        <end position="181"/>
    </location>
</feature>
<name>A0A0C3BNS5_PILCF</name>
<dbReference type="OrthoDB" id="3259884at2759"/>
<feature type="compositionally biased region" description="Acidic residues" evidence="1">
    <location>
        <begin position="160"/>
        <end position="181"/>
    </location>
</feature>
<dbReference type="Proteomes" id="UP000054166">
    <property type="component" value="Unassembled WGS sequence"/>
</dbReference>
<feature type="compositionally biased region" description="Low complexity" evidence="1">
    <location>
        <begin position="268"/>
        <end position="278"/>
    </location>
</feature>
<evidence type="ECO:0000256" key="1">
    <source>
        <dbReference type="SAM" id="MobiDB-lite"/>
    </source>
</evidence>
<accession>A0A0C3BNS5</accession>
<proteinExistence type="predicted"/>
<gene>
    <name evidence="2" type="ORF">PILCRDRAFT_770722</name>
</gene>
<dbReference type="EMBL" id="KN832977">
    <property type="protein sequence ID" value="KIM88108.1"/>
    <property type="molecule type" value="Genomic_DNA"/>
</dbReference>
<evidence type="ECO:0000313" key="2">
    <source>
        <dbReference type="EMBL" id="KIM88108.1"/>
    </source>
</evidence>
<reference evidence="3" key="2">
    <citation type="submission" date="2015-01" db="EMBL/GenBank/DDBJ databases">
        <title>Evolutionary Origins and Diversification of the Mycorrhizal Mutualists.</title>
        <authorList>
            <consortium name="DOE Joint Genome Institute"/>
            <consortium name="Mycorrhizal Genomics Consortium"/>
            <person name="Kohler A."/>
            <person name="Kuo A."/>
            <person name="Nagy L.G."/>
            <person name="Floudas D."/>
            <person name="Copeland A."/>
            <person name="Barry K.W."/>
            <person name="Cichocki N."/>
            <person name="Veneault-Fourrey C."/>
            <person name="LaButti K."/>
            <person name="Lindquist E.A."/>
            <person name="Lipzen A."/>
            <person name="Lundell T."/>
            <person name="Morin E."/>
            <person name="Murat C."/>
            <person name="Riley R."/>
            <person name="Ohm R."/>
            <person name="Sun H."/>
            <person name="Tunlid A."/>
            <person name="Henrissat B."/>
            <person name="Grigoriev I.V."/>
            <person name="Hibbett D.S."/>
            <person name="Martin F."/>
        </authorList>
    </citation>
    <scope>NUCLEOTIDE SEQUENCE [LARGE SCALE GENOMIC DNA]</scope>
    <source>
        <strain evidence="3">F 1598</strain>
    </source>
</reference>
<feature type="compositionally biased region" description="Basic and acidic residues" evidence="1">
    <location>
        <begin position="412"/>
        <end position="421"/>
    </location>
</feature>
<protein>
    <submittedName>
        <fullName evidence="2">Uncharacterized protein</fullName>
    </submittedName>
</protein>
<sequence length="482" mass="53892">MSESAFYYYQSLAKFTSKTINTSWIFTHNELPETFEAKVIAQLTVYSIQKDAKGKTKESKAQKTKELVFVFSENNYVEFLQVLLAKHSQEKYKATERRPYTFKYLHPPSKAASNAVDVDSVKDWKDMYKDIAVVLPKKIKVLIDLKIVKRLCRLNHDRDTDDEDKSDDEDDEEPGGEDGVTELESQLARYRILLEKKWGHDHDNSFTYFPSDGSYSLPLTPLMLKEWARALYDGADLVSISVPPNSITFDPGKHTAVLNPEGRGHGRSSSSVSVANSASLGTPDTLGGLASLIKNIGDIMNPNRIPAAPAQAIPAVPIPKSPVLPSPSQLTRFLVHAETNLGVQDATLYESPLRRKQYGPDILHRVPDKALEEVGILPGDAIRLKDGAVVWWNGPNAKRKRVDGDEDASEPPTKRDSADSVAYERRFDDGGGCHFSGPPMVGGDYYVPGETLWYKCTARKDWVPVPRGYTVIMEEEEENQWA</sequence>
<feature type="region of interest" description="Disordered" evidence="1">
    <location>
        <begin position="397"/>
        <end position="421"/>
    </location>
</feature>
<dbReference type="InParanoid" id="A0A0C3BNS5"/>
<reference evidence="2 3" key="1">
    <citation type="submission" date="2014-04" db="EMBL/GenBank/DDBJ databases">
        <authorList>
            <consortium name="DOE Joint Genome Institute"/>
            <person name="Kuo A."/>
            <person name="Tarkka M."/>
            <person name="Buscot F."/>
            <person name="Kohler A."/>
            <person name="Nagy L.G."/>
            <person name="Floudas D."/>
            <person name="Copeland A."/>
            <person name="Barry K.W."/>
            <person name="Cichocki N."/>
            <person name="Veneault-Fourrey C."/>
            <person name="LaButti K."/>
            <person name="Lindquist E.A."/>
            <person name="Lipzen A."/>
            <person name="Lundell T."/>
            <person name="Morin E."/>
            <person name="Murat C."/>
            <person name="Sun H."/>
            <person name="Tunlid A."/>
            <person name="Henrissat B."/>
            <person name="Grigoriev I.V."/>
            <person name="Hibbett D.S."/>
            <person name="Martin F."/>
            <person name="Nordberg H.P."/>
            <person name="Cantor M.N."/>
            <person name="Hua S.X."/>
        </authorList>
    </citation>
    <scope>NUCLEOTIDE SEQUENCE [LARGE SCALE GENOMIC DNA]</scope>
    <source>
        <strain evidence="2 3">F 1598</strain>
    </source>
</reference>
<dbReference type="AlphaFoldDB" id="A0A0C3BNS5"/>
<dbReference type="HOGENOM" id="CLU_033557_2_0_1"/>
<organism evidence="2 3">
    <name type="scientific">Piloderma croceum (strain F 1598)</name>
    <dbReference type="NCBI Taxonomy" id="765440"/>
    <lineage>
        <taxon>Eukaryota</taxon>
        <taxon>Fungi</taxon>
        <taxon>Dikarya</taxon>
        <taxon>Basidiomycota</taxon>
        <taxon>Agaricomycotina</taxon>
        <taxon>Agaricomycetes</taxon>
        <taxon>Agaricomycetidae</taxon>
        <taxon>Atheliales</taxon>
        <taxon>Atheliaceae</taxon>
        <taxon>Piloderma</taxon>
    </lineage>
</organism>
<evidence type="ECO:0000313" key="3">
    <source>
        <dbReference type="Proteomes" id="UP000054166"/>
    </source>
</evidence>
<keyword evidence="3" id="KW-1185">Reference proteome</keyword>